<organism evidence="3">
    <name type="scientific">Dissoconium aciculare CBS 342.82</name>
    <dbReference type="NCBI Taxonomy" id="1314786"/>
    <lineage>
        <taxon>Eukaryota</taxon>
        <taxon>Fungi</taxon>
        <taxon>Dikarya</taxon>
        <taxon>Ascomycota</taxon>
        <taxon>Pezizomycotina</taxon>
        <taxon>Dothideomycetes</taxon>
        <taxon>Dothideomycetidae</taxon>
        <taxon>Mycosphaerellales</taxon>
        <taxon>Dissoconiaceae</taxon>
        <taxon>Dissoconium</taxon>
    </lineage>
</organism>
<evidence type="ECO:0000313" key="3">
    <source>
        <dbReference type="RefSeq" id="XP_033460131.1"/>
    </source>
</evidence>
<dbReference type="RefSeq" id="XP_033460131.1">
    <property type="nucleotide sequence ID" value="XM_033607674.1"/>
</dbReference>
<dbReference type="OrthoDB" id="2121326at2759"/>
<sequence length="99" mass="11011">MVFTELTSKDDFEKAIKTEGKYVIVYVYEGAMPPQAEEYAAKFSSSTAAYKLDSNKYGAAKEYHKVTTLPTVIAFKDGKEIKRATNEAERKELAATLSS</sequence>
<dbReference type="InterPro" id="IPR036249">
    <property type="entry name" value="Thioredoxin-like_sf"/>
</dbReference>
<feature type="domain" description="Thioredoxin" evidence="1">
    <location>
        <begin position="7"/>
        <end position="98"/>
    </location>
</feature>
<reference evidence="3" key="2">
    <citation type="submission" date="2020-04" db="EMBL/GenBank/DDBJ databases">
        <authorList>
            <consortium name="NCBI Genome Project"/>
        </authorList>
    </citation>
    <scope>NUCLEOTIDE SEQUENCE</scope>
    <source>
        <strain evidence="3">CBS 342.82</strain>
    </source>
</reference>
<dbReference type="Gene3D" id="3.40.30.10">
    <property type="entry name" value="Glutaredoxin"/>
    <property type="match status" value="1"/>
</dbReference>
<dbReference type="SUPFAM" id="SSF52833">
    <property type="entry name" value="Thioredoxin-like"/>
    <property type="match status" value="1"/>
</dbReference>
<dbReference type="InterPro" id="IPR013766">
    <property type="entry name" value="Thioredoxin_domain"/>
</dbReference>
<proteinExistence type="predicted"/>
<reference evidence="3" key="1">
    <citation type="submission" date="2020-01" db="EMBL/GenBank/DDBJ databases">
        <authorList>
            <consortium name="DOE Joint Genome Institute"/>
            <person name="Haridas S."/>
            <person name="Albert R."/>
            <person name="Binder M."/>
            <person name="Bloem J."/>
            <person name="Labutti K."/>
            <person name="Salamov A."/>
            <person name="Andreopoulos B."/>
            <person name="Baker S.E."/>
            <person name="Barry K."/>
            <person name="Bills G."/>
            <person name="Bluhm B.H."/>
            <person name="Cannon C."/>
            <person name="Castanera R."/>
            <person name="Culley D.E."/>
            <person name="Daum C."/>
            <person name="Ezra D."/>
            <person name="Gonzalez J.B."/>
            <person name="Henrissat B."/>
            <person name="Kuo A."/>
            <person name="Liang C."/>
            <person name="Lipzen A."/>
            <person name="Lutzoni F."/>
            <person name="Magnuson J."/>
            <person name="Mondo S."/>
            <person name="Nolan M."/>
            <person name="Ohm R."/>
            <person name="Pangilinan J."/>
            <person name="Park H.-J."/>
            <person name="Ramirez L."/>
            <person name="Alfaro M."/>
            <person name="Sun H."/>
            <person name="Tritt A."/>
            <person name="Yoshinaga Y."/>
            <person name="Zwiers L.-H."/>
            <person name="Turgeon B.G."/>
            <person name="Goodwin S.B."/>
            <person name="Spatafora J.W."/>
            <person name="Crous P.W."/>
            <person name="Grigoriev I.V."/>
        </authorList>
    </citation>
    <scope>NUCLEOTIDE SEQUENCE</scope>
    <source>
        <strain evidence="3">CBS 342.82</strain>
    </source>
</reference>
<dbReference type="Proteomes" id="UP000504637">
    <property type="component" value="Unplaced"/>
</dbReference>
<keyword evidence="2" id="KW-1185">Reference proteome</keyword>
<name>A0A6J3M4Y7_9PEZI</name>
<dbReference type="CDD" id="cd02947">
    <property type="entry name" value="TRX_family"/>
    <property type="match status" value="1"/>
</dbReference>
<dbReference type="Pfam" id="PF00085">
    <property type="entry name" value="Thioredoxin"/>
    <property type="match status" value="1"/>
</dbReference>
<accession>A0A6J3M4Y7</accession>
<protein>
    <recommendedName>
        <fullName evidence="1">Thioredoxin domain-containing protein</fullName>
    </recommendedName>
</protein>
<evidence type="ECO:0000313" key="2">
    <source>
        <dbReference type="Proteomes" id="UP000504637"/>
    </source>
</evidence>
<evidence type="ECO:0000259" key="1">
    <source>
        <dbReference type="Pfam" id="PF00085"/>
    </source>
</evidence>
<reference evidence="3" key="3">
    <citation type="submission" date="2025-08" db="UniProtKB">
        <authorList>
            <consortium name="RefSeq"/>
        </authorList>
    </citation>
    <scope>IDENTIFICATION</scope>
    <source>
        <strain evidence="3">CBS 342.82</strain>
    </source>
</reference>
<dbReference type="GeneID" id="54365473"/>
<dbReference type="AlphaFoldDB" id="A0A6J3M4Y7"/>
<gene>
    <name evidence="3" type="ORF">K489DRAFT_410165</name>
</gene>